<comment type="caution">
    <text evidence="2">The sequence shown here is derived from an EMBL/GenBank/DDBJ whole genome shotgun (WGS) entry which is preliminary data.</text>
</comment>
<protein>
    <submittedName>
        <fullName evidence="2">Uncharacterized protein</fullName>
    </submittedName>
</protein>
<accession>A0A1F4Y0F1</accession>
<proteinExistence type="predicted"/>
<gene>
    <name evidence="2" type="ORF">A3B33_02265</name>
</gene>
<reference evidence="2 3" key="1">
    <citation type="journal article" date="2016" name="Nat. Commun.">
        <title>Thousands of microbial genomes shed light on interconnected biogeochemical processes in an aquifer system.</title>
        <authorList>
            <person name="Anantharaman K."/>
            <person name="Brown C.T."/>
            <person name="Hug L.A."/>
            <person name="Sharon I."/>
            <person name="Castelle C.J."/>
            <person name="Probst A.J."/>
            <person name="Thomas B.C."/>
            <person name="Singh A."/>
            <person name="Wilkins M.J."/>
            <person name="Karaoz U."/>
            <person name="Brodie E.L."/>
            <person name="Williams K.H."/>
            <person name="Hubbard S.S."/>
            <person name="Banfield J.F."/>
        </authorList>
    </citation>
    <scope>NUCLEOTIDE SEQUENCE [LARGE SCALE GENOMIC DNA]</scope>
</reference>
<dbReference type="Proteomes" id="UP000176943">
    <property type="component" value="Unassembled WGS sequence"/>
</dbReference>
<evidence type="ECO:0000256" key="1">
    <source>
        <dbReference type="SAM" id="SignalP"/>
    </source>
</evidence>
<dbReference type="AlphaFoldDB" id="A0A1F4Y0F1"/>
<evidence type="ECO:0000313" key="2">
    <source>
        <dbReference type="EMBL" id="OGC87455.1"/>
    </source>
</evidence>
<organism evidence="2 3">
    <name type="scientific">Candidatus Adlerbacteria bacterium RIFCSPLOWO2_01_FULL_54_16</name>
    <dbReference type="NCBI Taxonomy" id="1797244"/>
    <lineage>
        <taxon>Bacteria</taxon>
        <taxon>Candidatus Adleribacteriota</taxon>
    </lineage>
</organism>
<feature type="signal peptide" evidence="1">
    <location>
        <begin position="1"/>
        <end position="20"/>
    </location>
</feature>
<sequence length="148" mass="15201">MSFLFLFLNLWMPATSISMASLSAPAPSLEAESQPVLSGASLASLATDIAPPEFSPPPISNITTSPALEPSAYYIKEGSNMTARATGFAPYEQVQLSRGTKMLGAATATGGGSAEFAFIAPLLGVTFEITAVGLESGAKASRIITLAQ</sequence>
<keyword evidence="1" id="KW-0732">Signal</keyword>
<name>A0A1F4Y0F1_9BACT</name>
<feature type="chain" id="PRO_5009515497" evidence="1">
    <location>
        <begin position="21"/>
        <end position="148"/>
    </location>
</feature>
<dbReference type="EMBL" id="MEWY01000002">
    <property type="protein sequence ID" value="OGC87455.1"/>
    <property type="molecule type" value="Genomic_DNA"/>
</dbReference>
<evidence type="ECO:0000313" key="3">
    <source>
        <dbReference type="Proteomes" id="UP000176943"/>
    </source>
</evidence>